<keyword evidence="2" id="KW-1185">Reference proteome</keyword>
<evidence type="ECO:0000313" key="2">
    <source>
        <dbReference type="Proteomes" id="UP000000600"/>
    </source>
</evidence>
<evidence type="ECO:0000313" key="1">
    <source>
        <dbReference type="EMBL" id="CAK86653.1"/>
    </source>
</evidence>
<dbReference type="KEGG" id="ptm:GSPATT00020325001"/>
<dbReference type="OrthoDB" id="293139at2759"/>
<proteinExistence type="predicted"/>
<name>A0DUD6_PARTE</name>
<dbReference type="EMBL" id="CT868585">
    <property type="protein sequence ID" value="CAK86653.1"/>
    <property type="molecule type" value="Genomic_DNA"/>
</dbReference>
<sequence length="254" mass="30624">MIKPQDVKEEEKRMITPNELPGIIKVEKQGNSTIPDSQYQRTLEKFYFALLRLQEAQYLDQNEMTPKYPFVFQYQFNQIMVHLGGHQVQQKLIEDLKKYDYQQQFYQKTKSVPQLKLSVQKRKGFSTLEQKDSKNIPKNYCKAIISYAQKNQTLCQEILREELKVAKFIEYLTSQKKKPLNIRVFKALLQQCDDPLQDEFNRTFRIISQIFIKKYAINYIYNSKIVQHNWHIRYRQQIFKGIRNPKRFSHIKKL</sequence>
<dbReference type="InParanoid" id="A0DUD6"/>
<dbReference type="Proteomes" id="UP000000600">
    <property type="component" value="Unassembled WGS sequence"/>
</dbReference>
<protein>
    <submittedName>
        <fullName evidence="1">Uncharacterized protein</fullName>
    </submittedName>
</protein>
<reference evidence="1 2" key="1">
    <citation type="journal article" date="2006" name="Nature">
        <title>Global trends of whole-genome duplications revealed by the ciliate Paramecium tetraurelia.</title>
        <authorList>
            <consortium name="Genoscope"/>
            <person name="Aury J.-M."/>
            <person name="Jaillon O."/>
            <person name="Duret L."/>
            <person name="Noel B."/>
            <person name="Jubin C."/>
            <person name="Porcel B.M."/>
            <person name="Segurens B."/>
            <person name="Daubin V."/>
            <person name="Anthouard V."/>
            <person name="Aiach N."/>
            <person name="Arnaiz O."/>
            <person name="Billaut A."/>
            <person name="Beisson J."/>
            <person name="Blanc I."/>
            <person name="Bouhouche K."/>
            <person name="Camara F."/>
            <person name="Duharcourt S."/>
            <person name="Guigo R."/>
            <person name="Gogendeau D."/>
            <person name="Katinka M."/>
            <person name="Keller A.-M."/>
            <person name="Kissmehl R."/>
            <person name="Klotz C."/>
            <person name="Koll F."/>
            <person name="Le Moue A."/>
            <person name="Lepere C."/>
            <person name="Malinsky S."/>
            <person name="Nowacki M."/>
            <person name="Nowak J.K."/>
            <person name="Plattner H."/>
            <person name="Poulain J."/>
            <person name="Ruiz F."/>
            <person name="Serrano V."/>
            <person name="Zagulski M."/>
            <person name="Dessen P."/>
            <person name="Betermier M."/>
            <person name="Weissenbach J."/>
            <person name="Scarpelli C."/>
            <person name="Schachter V."/>
            <person name="Sperling L."/>
            <person name="Meyer E."/>
            <person name="Cohen J."/>
            <person name="Wincker P."/>
        </authorList>
    </citation>
    <scope>NUCLEOTIDE SEQUENCE [LARGE SCALE GENOMIC DNA]</scope>
    <source>
        <strain evidence="1 2">Stock d4-2</strain>
    </source>
</reference>
<dbReference type="RefSeq" id="XP_001454050.1">
    <property type="nucleotide sequence ID" value="XM_001454013.2"/>
</dbReference>
<dbReference type="HOGENOM" id="CLU_1055434_0_0_1"/>
<organism evidence="1 2">
    <name type="scientific">Paramecium tetraurelia</name>
    <dbReference type="NCBI Taxonomy" id="5888"/>
    <lineage>
        <taxon>Eukaryota</taxon>
        <taxon>Sar</taxon>
        <taxon>Alveolata</taxon>
        <taxon>Ciliophora</taxon>
        <taxon>Intramacronucleata</taxon>
        <taxon>Oligohymenophorea</taxon>
        <taxon>Peniculida</taxon>
        <taxon>Parameciidae</taxon>
        <taxon>Paramecium</taxon>
    </lineage>
</organism>
<accession>A0DUD6</accession>
<dbReference type="OMA" id="KYPFVFQ"/>
<dbReference type="AlphaFoldDB" id="A0DUD6"/>
<gene>
    <name evidence="1" type="ORF">GSPATT00020325001</name>
</gene>
<dbReference type="GeneID" id="5039835"/>